<dbReference type="PANTHER" id="PTHR36932">
    <property type="entry name" value="CAPSULAR POLYSACCHARIDE BIOSYNTHESIS PROTEIN"/>
    <property type="match status" value="1"/>
</dbReference>
<keyword evidence="2" id="KW-1185">Reference proteome</keyword>
<accession>C4GJ59</accession>
<dbReference type="GeneID" id="84905971"/>
<gene>
    <name evidence="1" type="ORF">GCWU000324_02081</name>
</gene>
<dbReference type="STRING" id="629741.GCWU000324_02081"/>
<dbReference type="EMBL" id="ACJW02000003">
    <property type="protein sequence ID" value="EEP67831.1"/>
    <property type="molecule type" value="Genomic_DNA"/>
</dbReference>
<dbReference type="InterPro" id="IPR053158">
    <property type="entry name" value="CapK_Type1_Caps_Biosynth"/>
</dbReference>
<dbReference type="AlphaFoldDB" id="C4GJ59"/>
<organism evidence="1 2">
    <name type="scientific">Kingella oralis ATCC 51147</name>
    <dbReference type="NCBI Taxonomy" id="629741"/>
    <lineage>
        <taxon>Bacteria</taxon>
        <taxon>Pseudomonadati</taxon>
        <taxon>Pseudomonadota</taxon>
        <taxon>Betaproteobacteria</taxon>
        <taxon>Neisseriales</taxon>
        <taxon>Neisseriaceae</taxon>
        <taxon>Kingella</taxon>
    </lineage>
</organism>
<evidence type="ECO:0000313" key="1">
    <source>
        <dbReference type="EMBL" id="EEP67831.1"/>
    </source>
</evidence>
<dbReference type="InterPro" id="IPR012685">
    <property type="entry name" value="CHP02304_F390_synth-rel"/>
</dbReference>
<dbReference type="Proteomes" id="UP000003009">
    <property type="component" value="Unassembled WGS sequence"/>
</dbReference>
<dbReference type="RefSeq" id="WP_003797020.1">
    <property type="nucleotide sequence ID" value="NZ_GG665872.1"/>
</dbReference>
<dbReference type="InterPro" id="IPR042099">
    <property type="entry name" value="ANL_N_sf"/>
</dbReference>
<proteinExistence type="predicted"/>
<evidence type="ECO:0000313" key="2">
    <source>
        <dbReference type="Proteomes" id="UP000003009"/>
    </source>
</evidence>
<name>C4GJ59_9NEIS</name>
<dbReference type="PANTHER" id="PTHR36932:SF1">
    <property type="entry name" value="CAPSULAR POLYSACCHARIDE BIOSYNTHESIS PROTEIN"/>
    <property type="match status" value="1"/>
</dbReference>
<comment type="caution">
    <text evidence="1">The sequence shown here is derived from an EMBL/GenBank/DDBJ whole genome shotgun (WGS) entry which is preliminary data.</text>
</comment>
<sequence length="421" mass="47699">MTALWLFLKTFILIRWFPAKNRAALLRRQQKALAAQKTFFRLHLPYLQNGGSFEDIKMDKALMMARFDDLNTVDISKDQAMKVALEAERTRDFSPTVGRISVGLSSGTSGHRGLFLTSPEEQAMWAGAVLAKMLPRGRCFGQHIAFFLRANNNLYQTLDSPLLSFRFFDMETPLAEHLAALQNAQPSILVAPASVLARLAAYQEQGKLNIAPQKIIAVAEVLENRDADYIAAVFRLPFVDQIYQATEGFLAATCRCGTLHLNEDIVMVEPEWLDDTRFIPVITDLKRRSQAFVSYHLNDILHIRREPCPCGSPHLALAKIEGREDDVFQFQNRAGETVEIYPDFIRRCILFIDGIREYQVCQTGGKTIEIAVSGCPDGTQNAIVAQFEKLMAQHGIAGTEYRFVPYRQPEKRKLKRIERKT</sequence>
<dbReference type="OrthoDB" id="5298740at2"/>
<reference evidence="1" key="1">
    <citation type="submission" date="2009-04" db="EMBL/GenBank/DDBJ databases">
        <authorList>
            <person name="Weinstock G."/>
            <person name="Sodergren E."/>
            <person name="Clifton S."/>
            <person name="Fulton L."/>
            <person name="Fulton B."/>
            <person name="Courtney L."/>
            <person name="Fronick C."/>
            <person name="Harrison M."/>
            <person name="Strong C."/>
            <person name="Farmer C."/>
            <person name="Delahaunty K."/>
            <person name="Markovic C."/>
            <person name="Hall O."/>
            <person name="Minx P."/>
            <person name="Tomlinson C."/>
            <person name="Mitreva M."/>
            <person name="Nelson J."/>
            <person name="Hou S."/>
            <person name="Wollam A."/>
            <person name="Pepin K.H."/>
            <person name="Johnson M."/>
            <person name="Bhonagiri V."/>
            <person name="Nash W.E."/>
            <person name="Warren W."/>
            <person name="Chinwalla A."/>
            <person name="Mardis E.R."/>
            <person name="Wilson R.K."/>
        </authorList>
    </citation>
    <scope>NUCLEOTIDE SEQUENCE [LARGE SCALE GENOMIC DNA]</scope>
    <source>
        <strain evidence="1">ATCC 51147</strain>
    </source>
</reference>
<protein>
    <submittedName>
        <fullName evidence="1">Adenylate-forming enzyme</fullName>
    </submittedName>
</protein>
<dbReference type="Gene3D" id="3.40.50.12780">
    <property type="entry name" value="N-terminal domain of ligase-like"/>
    <property type="match status" value="1"/>
</dbReference>
<dbReference type="HOGENOM" id="CLU_051010_0_0_4"/>
<dbReference type="NCBIfam" id="TIGR02304">
    <property type="entry name" value="aden_form_hyp"/>
    <property type="match status" value="1"/>
</dbReference>